<evidence type="ECO:0000259" key="8">
    <source>
        <dbReference type="Pfam" id="PF14322"/>
    </source>
</evidence>
<dbReference type="PROSITE" id="PS51257">
    <property type="entry name" value="PROKAR_LIPOPROTEIN"/>
    <property type="match status" value="1"/>
</dbReference>
<feature type="domain" description="RagB/SusD" evidence="7">
    <location>
        <begin position="352"/>
        <end position="454"/>
    </location>
</feature>
<protein>
    <submittedName>
        <fullName evidence="9">SusD family protein</fullName>
    </submittedName>
</protein>
<dbReference type="Pfam" id="PF07980">
    <property type="entry name" value="SusD_RagB"/>
    <property type="match status" value="1"/>
</dbReference>
<dbReference type="InterPro" id="IPR011990">
    <property type="entry name" value="TPR-like_helical_dom_sf"/>
</dbReference>
<dbReference type="EMBL" id="FQZE01000009">
    <property type="protein sequence ID" value="SHJ01511.1"/>
    <property type="molecule type" value="Genomic_DNA"/>
</dbReference>
<dbReference type="RefSeq" id="WP_073168107.1">
    <property type="nucleotide sequence ID" value="NZ_FQZE01000009.1"/>
</dbReference>
<feature type="signal peptide" evidence="6">
    <location>
        <begin position="1"/>
        <end position="22"/>
    </location>
</feature>
<evidence type="ECO:0000313" key="9">
    <source>
        <dbReference type="EMBL" id="SHJ01511.1"/>
    </source>
</evidence>
<comment type="subcellular location">
    <subcellularLocation>
        <location evidence="1">Cell outer membrane</location>
    </subcellularLocation>
</comment>
<accession>A0A1M6FUV3</accession>
<dbReference type="InterPro" id="IPR033985">
    <property type="entry name" value="SusD-like_N"/>
</dbReference>
<dbReference type="AlphaFoldDB" id="A0A1M6FUV3"/>
<organism evidence="9 10">
    <name type="scientific">Tangfeifania diversioriginum</name>
    <dbReference type="NCBI Taxonomy" id="1168035"/>
    <lineage>
        <taxon>Bacteria</taxon>
        <taxon>Pseudomonadati</taxon>
        <taxon>Bacteroidota</taxon>
        <taxon>Bacteroidia</taxon>
        <taxon>Marinilabiliales</taxon>
        <taxon>Prolixibacteraceae</taxon>
        <taxon>Tangfeifania</taxon>
    </lineage>
</organism>
<evidence type="ECO:0000259" key="7">
    <source>
        <dbReference type="Pfam" id="PF07980"/>
    </source>
</evidence>
<evidence type="ECO:0000256" key="3">
    <source>
        <dbReference type="ARBA" id="ARBA00022729"/>
    </source>
</evidence>
<keyword evidence="5" id="KW-0998">Cell outer membrane</keyword>
<evidence type="ECO:0000256" key="1">
    <source>
        <dbReference type="ARBA" id="ARBA00004442"/>
    </source>
</evidence>
<gene>
    <name evidence="9" type="ORF">SAMN05444280_10989</name>
</gene>
<evidence type="ECO:0000256" key="5">
    <source>
        <dbReference type="ARBA" id="ARBA00023237"/>
    </source>
</evidence>
<reference evidence="9 10" key="1">
    <citation type="submission" date="2016-11" db="EMBL/GenBank/DDBJ databases">
        <authorList>
            <person name="Jaros S."/>
            <person name="Januszkiewicz K."/>
            <person name="Wedrychowicz H."/>
        </authorList>
    </citation>
    <scope>NUCLEOTIDE SEQUENCE [LARGE SCALE GENOMIC DNA]</scope>
    <source>
        <strain evidence="9 10">DSM 27063</strain>
    </source>
</reference>
<comment type="similarity">
    <text evidence="2">Belongs to the SusD family.</text>
</comment>
<feature type="chain" id="PRO_5012477661" evidence="6">
    <location>
        <begin position="23"/>
        <end position="512"/>
    </location>
</feature>
<dbReference type="Proteomes" id="UP000184050">
    <property type="component" value="Unassembled WGS sequence"/>
</dbReference>
<keyword evidence="4" id="KW-0472">Membrane</keyword>
<dbReference type="Gene3D" id="1.25.40.390">
    <property type="match status" value="1"/>
</dbReference>
<keyword evidence="10" id="KW-1185">Reference proteome</keyword>
<dbReference type="InterPro" id="IPR012944">
    <property type="entry name" value="SusD_RagB_dom"/>
</dbReference>
<dbReference type="Pfam" id="PF14322">
    <property type="entry name" value="SusD-like_3"/>
    <property type="match status" value="1"/>
</dbReference>
<dbReference type="STRING" id="1168035.SAMN05444280_10989"/>
<evidence type="ECO:0000256" key="4">
    <source>
        <dbReference type="ARBA" id="ARBA00023136"/>
    </source>
</evidence>
<evidence type="ECO:0000256" key="2">
    <source>
        <dbReference type="ARBA" id="ARBA00006275"/>
    </source>
</evidence>
<keyword evidence="3 6" id="KW-0732">Signal</keyword>
<feature type="domain" description="SusD-like N-terminal" evidence="8">
    <location>
        <begin position="100"/>
        <end position="245"/>
    </location>
</feature>
<dbReference type="SUPFAM" id="SSF48452">
    <property type="entry name" value="TPR-like"/>
    <property type="match status" value="1"/>
</dbReference>
<proteinExistence type="inferred from homology"/>
<sequence length="512" mass="57332">MNNHIKSFLLLTVISFLLTACSEDFLDREPSGPITAEQLQEASKTNPDISKAMVSGIYSLTFAQGTGGTTGHDDYGQKSIDIATDLMSGDMTLGGKTYTWFSGVYELKDQKMTDLRPSMNWRYYFTIIKAANEVIDGLGGSDAMPEDPTNRAYFGQAKTLRAYAYFYLDNLYQHTYDGNQNKPCVPVYETQLTTEAQPLATVEQVYSLVIKDLEDAVEALEGYERTNKVEINKYVAQGYLAYAYLTTGNYAGAVEAANDVVTNGGFTLMSAGEVIESGFRNVAIPGWIWGVDLTTDNTYALASFWGHMDIFTFSYAGVGDYKGIDRNLWEQIPETDVRKGQFVNMFNDGGLLPVWKFYHEARTPLSDRTWTNDLLYMRVAEMYLIKAEALARDGKDPEGALALWELVKERNPAAENRIKSLRGEDLLNEIYFQTRIELWGEGKSYLAMKRFKATNVRGPNHMDLAGEVIAHDDPRMRFEVPEDEVNNNPFISIGEIAAIPEKSGSATSFSKK</sequence>
<name>A0A1M6FUV3_9BACT</name>
<evidence type="ECO:0000256" key="6">
    <source>
        <dbReference type="SAM" id="SignalP"/>
    </source>
</evidence>
<evidence type="ECO:0000313" key="10">
    <source>
        <dbReference type="Proteomes" id="UP000184050"/>
    </source>
</evidence>
<dbReference type="GO" id="GO:0009279">
    <property type="term" value="C:cell outer membrane"/>
    <property type="evidence" value="ECO:0007669"/>
    <property type="project" value="UniProtKB-SubCell"/>
</dbReference>
<dbReference type="OrthoDB" id="1100079at2"/>